<evidence type="ECO:0000259" key="1">
    <source>
        <dbReference type="Pfam" id="PF18199"/>
    </source>
</evidence>
<keyword evidence="3" id="KW-1185">Reference proteome</keyword>
<evidence type="ECO:0000313" key="3">
    <source>
        <dbReference type="Proteomes" id="UP001279410"/>
    </source>
</evidence>
<name>A0AAD3MWH5_LATJO</name>
<gene>
    <name evidence="2" type="ORF">AKAME5_001287900</name>
</gene>
<dbReference type="EMBL" id="BRZM01000043">
    <property type="protein sequence ID" value="GLD61027.1"/>
    <property type="molecule type" value="Genomic_DNA"/>
</dbReference>
<protein>
    <submittedName>
        <fullName evidence="2">Dynein heavy chain 6, axonemal</fullName>
    </submittedName>
</protein>
<comment type="caution">
    <text evidence="2">The sequence shown here is derived from an EMBL/GenBank/DDBJ whole genome shotgun (WGS) entry which is preliminary data.</text>
</comment>
<accession>A0AAD3MWH5</accession>
<dbReference type="Pfam" id="PF18199">
    <property type="entry name" value="Dynein_C"/>
    <property type="match status" value="1"/>
</dbReference>
<evidence type="ECO:0000313" key="2">
    <source>
        <dbReference type="EMBL" id="GLD61027.1"/>
    </source>
</evidence>
<dbReference type="InterPro" id="IPR041228">
    <property type="entry name" value="Dynein_C"/>
</dbReference>
<feature type="domain" description="Dynein heavy chain C-terminal" evidence="1">
    <location>
        <begin position="3"/>
        <end position="105"/>
    </location>
</feature>
<reference evidence="2" key="1">
    <citation type="submission" date="2022-08" db="EMBL/GenBank/DDBJ databases">
        <title>Genome sequencing of akame (Lates japonicus).</title>
        <authorList>
            <person name="Hashiguchi Y."/>
            <person name="Takahashi H."/>
        </authorList>
    </citation>
    <scope>NUCLEOTIDE SEQUENCE</scope>
    <source>
        <strain evidence="2">Kochi</strain>
    </source>
</reference>
<organism evidence="2 3">
    <name type="scientific">Lates japonicus</name>
    <name type="common">Japanese lates</name>
    <dbReference type="NCBI Taxonomy" id="270547"/>
    <lineage>
        <taxon>Eukaryota</taxon>
        <taxon>Metazoa</taxon>
        <taxon>Chordata</taxon>
        <taxon>Craniata</taxon>
        <taxon>Vertebrata</taxon>
        <taxon>Euteleostomi</taxon>
        <taxon>Actinopterygii</taxon>
        <taxon>Neopterygii</taxon>
        <taxon>Teleostei</taxon>
        <taxon>Neoteleostei</taxon>
        <taxon>Acanthomorphata</taxon>
        <taxon>Carangaria</taxon>
        <taxon>Carangaria incertae sedis</taxon>
        <taxon>Centropomidae</taxon>
        <taxon>Lates</taxon>
    </lineage>
</organism>
<dbReference type="Proteomes" id="UP001279410">
    <property type="component" value="Unassembled WGS sequence"/>
</dbReference>
<sequence>MPLITLQKAIAGLVVMSGGDGSHSYKRFLNNQVSTHWANSAYPSQTWFLGQGPVLRTSFIQILQKNMMKCVFLGPPLALWPVGVLQNYGHHNLPIDELNFRFNMVLADTGTSKQFRGSANSAQQC</sequence>
<dbReference type="AlphaFoldDB" id="A0AAD3MWH5"/>
<proteinExistence type="predicted"/>